<dbReference type="SUPFAM" id="SSF54593">
    <property type="entry name" value="Glyoxalase/Bleomycin resistance protein/Dihydroxybiphenyl dioxygenase"/>
    <property type="match status" value="1"/>
</dbReference>
<sequence length="150" mass="16568">MAPQKRVFISLPTADLTAAARFATALGLNKKTDWCSEEKSVFFEYGESLYLCYHDHTTFSNWLPSGRKISSSSTTTEVIVTLSAGSPEEVDGLIAKGIEAGGKRGPNMVPEMEKYGMHSRSVEDPDGHVFEIIYCEEKPKDEKKGENGEK</sequence>
<gene>
    <name evidence="1" type="ORF">K469DRAFT_713776</name>
</gene>
<evidence type="ECO:0000313" key="2">
    <source>
        <dbReference type="Proteomes" id="UP000800200"/>
    </source>
</evidence>
<dbReference type="Gene3D" id="3.10.180.10">
    <property type="entry name" value="2,3-Dihydroxybiphenyl 1,2-Dioxygenase, domain 1"/>
    <property type="match status" value="1"/>
</dbReference>
<dbReference type="Proteomes" id="UP000800200">
    <property type="component" value="Unassembled WGS sequence"/>
</dbReference>
<evidence type="ECO:0008006" key="3">
    <source>
        <dbReference type="Google" id="ProtNLM"/>
    </source>
</evidence>
<keyword evidence="2" id="KW-1185">Reference proteome</keyword>
<dbReference type="AlphaFoldDB" id="A0A6A6DT23"/>
<protein>
    <recommendedName>
        <fullName evidence="3">VOC domain-containing protein</fullName>
    </recommendedName>
</protein>
<dbReference type="OrthoDB" id="4181370at2759"/>
<name>A0A6A6DT23_9PEZI</name>
<organism evidence="1 2">
    <name type="scientific">Zopfia rhizophila CBS 207.26</name>
    <dbReference type="NCBI Taxonomy" id="1314779"/>
    <lineage>
        <taxon>Eukaryota</taxon>
        <taxon>Fungi</taxon>
        <taxon>Dikarya</taxon>
        <taxon>Ascomycota</taxon>
        <taxon>Pezizomycotina</taxon>
        <taxon>Dothideomycetes</taxon>
        <taxon>Dothideomycetes incertae sedis</taxon>
        <taxon>Zopfiaceae</taxon>
        <taxon>Zopfia</taxon>
    </lineage>
</organism>
<dbReference type="PANTHER" id="PTHR36503:SF2">
    <property type="entry name" value="BLR2408 PROTEIN"/>
    <property type="match status" value="1"/>
</dbReference>
<accession>A0A6A6DT23</accession>
<dbReference type="PANTHER" id="PTHR36503">
    <property type="entry name" value="BLR2520 PROTEIN"/>
    <property type="match status" value="1"/>
</dbReference>
<dbReference type="InterPro" id="IPR029068">
    <property type="entry name" value="Glyas_Bleomycin-R_OHBP_Dase"/>
</dbReference>
<proteinExistence type="predicted"/>
<reference evidence="1" key="1">
    <citation type="journal article" date="2020" name="Stud. Mycol.">
        <title>101 Dothideomycetes genomes: a test case for predicting lifestyles and emergence of pathogens.</title>
        <authorList>
            <person name="Haridas S."/>
            <person name="Albert R."/>
            <person name="Binder M."/>
            <person name="Bloem J."/>
            <person name="Labutti K."/>
            <person name="Salamov A."/>
            <person name="Andreopoulos B."/>
            <person name="Baker S."/>
            <person name="Barry K."/>
            <person name="Bills G."/>
            <person name="Bluhm B."/>
            <person name="Cannon C."/>
            <person name="Castanera R."/>
            <person name="Culley D."/>
            <person name="Daum C."/>
            <person name="Ezra D."/>
            <person name="Gonzalez J."/>
            <person name="Henrissat B."/>
            <person name="Kuo A."/>
            <person name="Liang C."/>
            <person name="Lipzen A."/>
            <person name="Lutzoni F."/>
            <person name="Magnuson J."/>
            <person name="Mondo S."/>
            <person name="Nolan M."/>
            <person name="Ohm R."/>
            <person name="Pangilinan J."/>
            <person name="Park H.-J."/>
            <person name="Ramirez L."/>
            <person name="Alfaro M."/>
            <person name="Sun H."/>
            <person name="Tritt A."/>
            <person name="Yoshinaga Y."/>
            <person name="Zwiers L.-H."/>
            <person name="Turgeon B."/>
            <person name="Goodwin S."/>
            <person name="Spatafora J."/>
            <person name="Crous P."/>
            <person name="Grigoriev I."/>
        </authorList>
    </citation>
    <scope>NUCLEOTIDE SEQUENCE</scope>
    <source>
        <strain evidence="1">CBS 207.26</strain>
    </source>
</reference>
<evidence type="ECO:0000313" key="1">
    <source>
        <dbReference type="EMBL" id="KAF2181348.1"/>
    </source>
</evidence>
<dbReference type="EMBL" id="ML994653">
    <property type="protein sequence ID" value="KAF2181348.1"/>
    <property type="molecule type" value="Genomic_DNA"/>
</dbReference>